<comment type="caution">
    <text evidence="2">The sequence shown here is derived from an EMBL/GenBank/DDBJ whole genome shotgun (WGS) entry which is preliminary data.</text>
</comment>
<keyword evidence="1" id="KW-0812">Transmembrane</keyword>
<name>A0A0G0QP22_9BACT</name>
<dbReference type="Proteomes" id="UP000034665">
    <property type="component" value="Unassembled WGS sequence"/>
</dbReference>
<evidence type="ECO:0000256" key="1">
    <source>
        <dbReference type="SAM" id="Phobius"/>
    </source>
</evidence>
<evidence type="ECO:0000313" key="2">
    <source>
        <dbReference type="EMBL" id="KKR12135.1"/>
    </source>
</evidence>
<protein>
    <submittedName>
        <fullName evidence="2">Uncharacterized protein</fullName>
    </submittedName>
</protein>
<accession>A0A0G0QP22</accession>
<evidence type="ECO:0000313" key="3">
    <source>
        <dbReference type="Proteomes" id="UP000034665"/>
    </source>
</evidence>
<dbReference type="EMBL" id="LBWR01000003">
    <property type="protein sequence ID" value="KKR12135.1"/>
    <property type="molecule type" value="Genomic_DNA"/>
</dbReference>
<gene>
    <name evidence="2" type="ORF">UT41_C0003G0062</name>
</gene>
<dbReference type="AlphaFoldDB" id="A0A0G0QP22"/>
<dbReference type="STRING" id="1619013.UT41_C0003G0062"/>
<organism evidence="2 3">
    <name type="scientific">Candidatus Wolfebacteria bacterium GW2011_GWC2_39_22</name>
    <dbReference type="NCBI Taxonomy" id="1619013"/>
    <lineage>
        <taxon>Bacteria</taxon>
        <taxon>Candidatus Wolfeibacteriota</taxon>
    </lineage>
</organism>
<sequence>MDDPKLNKLTKIAKMIDTNAYRVFILVFFVIVFSWPYMSFLEQVDYVVPFTYLFAVWGLCILVLMIGSRNKDDSNDSKNNG</sequence>
<proteinExistence type="predicted"/>
<keyword evidence="1" id="KW-0472">Membrane</keyword>
<keyword evidence="1" id="KW-1133">Transmembrane helix</keyword>
<feature type="transmembrane region" description="Helical" evidence="1">
    <location>
        <begin position="20"/>
        <end position="38"/>
    </location>
</feature>
<reference evidence="2 3" key="1">
    <citation type="journal article" date="2015" name="Nature">
        <title>rRNA introns, odd ribosomes, and small enigmatic genomes across a large radiation of phyla.</title>
        <authorList>
            <person name="Brown C.T."/>
            <person name="Hug L.A."/>
            <person name="Thomas B.C."/>
            <person name="Sharon I."/>
            <person name="Castelle C.J."/>
            <person name="Singh A."/>
            <person name="Wilkins M.J."/>
            <person name="Williams K.H."/>
            <person name="Banfield J.F."/>
        </authorList>
    </citation>
    <scope>NUCLEOTIDE SEQUENCE [LARGE SCALE GENOMIC DNA]</scope>
</reference>
<feature type="transmembrane region" description="Helical" evidence="1">
    <location>
        <begin position="50"/>
        <end position="68"/>
    </location>
</feature>